<keyword evidence="2" id="KW-1185">Reference proteome</keyword>
<dbReference type="InterPro" id="IPR023214">
    <property type="entry name" value="HAD_sf"/>
</dbReference>
<dbReference type="AlphaFoldDB" id="A0A7J0BJ46"/>
<comment type="caution">
    <text evidence="1">The sequence shown here is derived from an EMBL/GenBank/DDBJ whole genome shotgun (WGS) entry which is preliminary data.</text>
</comment>
<dbReference type="Gene3D" id="3.40.50.1000">
    <property type="entry name" value="HAD superfamily/HAD-like"/>
    <property type="match status" value="1"/>
</dbReference>
<evidence type="ECO:0008006" key="3">
    <source>
        <dbReference type="Google" id="ProtNLM"/>
    </source>
</evidence>
<sequence length="163" mass="17046">MLRIDIPGRGPLTLSTLILDYNGTLAKDGALLEGVAERLQALGPLLHIIVLTADTHGTVARNVQGLPVEVVVIGAAKPDSVKENEDEAKLRVLTGQGCDTCAAFGNGRNDNLMLGKAALSVAVLGDEGLSTAALGAAQVVVKDIRDGLDLLLKTDRLRATLRF</sequence>
<dbReference type="RefSeq" id="WP_174404847.1">
    <property type="nucleotide sequence ID" value="NZ_BLVO01000013.1"/>
</dbReference>
<dbReference type="Proteomes" id="UP000503840">
    <property type="component" value="Unassembled WGS sequence"/>
</dbReference>
<evidence type="ECO:0000313" key="1">
    <source>
        <dbReference type="EMBL" id="GFM33165.1"/>
    </source>
</evidence>
<name>A0A7J0BJ46_9BACT</name>
<dbReference type="InterPro" id="IPR036412">
    <property type="entry name" value="HAD-like_sf"/>
</dbReference>
<proteinExistence type="predicted"/>
<protein>
    <recommendedName>
        <fullName evidence="3">HAD family hydrolase, a</fullName>
    </recommendedName>
</protein>
<accession>A0A7J0BJ46</accession>
<gene>
    <name evidence="1" type="ORF">DSM101010T_15300</name>
</gene>
<dbReference type="SUPFAM" id="SSF56784">
    <property type="entry name" value="HAD-like"/>
    <property type="match status" value="1"/>
</dbReference>
<reference evidence="1 2" key="1">
    <citation type="submission" date="2020-05" db="EMBL/GenBank/DDBJ databases">
        <title>Draft genome sequence of Desulfovibrio sp. strain HN2T.</title>
        <authorList>
            <person name="Ueno A."/>
            <person name="Tamazawa S."/>
            <person name="Tamamura S."/>
            <person name="Murakami T."/>
            <person name="Kiyama T."/>
            <person name="Inomata H."/>
            <person name="Amano Y."/>
            <person name="Miyakawa K."/>
            <person name="Tamaki H."/>
            <person name="Naganuma T."/>
            <person name="Kaneko K."/>
        </authorList>
    </citation>
    <scope>NUCLEOTIDE SEQUENCE [LARGE SCALE GENOMIC DNA]</scope>
    <source>
        <strain evidence="1 2">HN2</strain>
    </source>
</reference>
<organism evidence="1 2">
    <name type="scientific">Desulfovibrio subterraneus</name>
    <dbReference type="NCBI Taxonomy" id="2718620"/>
    <lineage>
        <taxon>Bacteria</taxon>
        <taxon>Pseudomonadati</taxon>
        <taxon>Thermodesulfobacteriota</taxon>
        <taxon>Desulfovibrionia</taxon>
        <taxon>Desulfovibrionales</taxon>
        <taxon>Desulfovibrionaceae</taxon>
        <taxon>Desulfovibrio</taxon>
    </lineage>
</organism>
<evidence type="ECO:0000313" key="2">
    <source>
        <dbReference type="Proteomes" id="UP000503840"/>
    </source>
</evidence>
<dbReference type="EMBL" id="BLVO01000013">
    <property type="protein sequence ID" value="GFM33165.1"/>
    <property type="molecule type" value="Genomic_DNA"/>
</dbReference>